<dbReference type="GO" id="GO:0005811">
    <property type="term" value="C:lipid droplet"/>
    <property type="evidence" value="ECO:0007669"/>
    <property type="project" value="UniProtKB-SubCell"/>
</dbReference>
<dbReference type="AlphaFoldDB" id="A0AAD4KTF2"/>
<evidence type="ECO:0000313" key="7">
    <source>
        <dbReference type="Proteomes" id="UP001201262"/>
    </source>
</evidence>
<comment type="caution">
    <text evidence="6">The sequence shown here is derived from an EMBL/GenBank/DDBJ whole genome shotgun (WGS) entry which is preliminary data.</text>
</comment>
<dbReference type="Proteomes" id="UP001201262">
    <property type="component" value="Unassembled WGS sequence"/>
</dbReference>
<feature type="compositionally biased region" description="Pro residues" evidence="5">
    <location>
        <begin position="126"/>
        <end position="141"/>
    </location>
</feature>
<keyword evidence="7" id="KW-1185">Reference proteome</keyword>
<comment type="similarity">
    <text evidence="2">Belongs to the AB hydrolase superfamily. LDAH family.</text>
</comment>
<accession>A0AAD4KTF2</accession>
<dbReference type="GO" id="GO:0019915">
    <property type="term" value="P:lipid storage"/>
    <property type="evidence" value="ECO:0007669"/>
    <property type="project" value="InterPro"/>
</dbReference>
<gene>
    <name evidence="6" type="ORF">BGW36DRAFT_415591</name>
</gene>
<sequence length="481" mass="54590">MAICITFGTQEFSSRLEGYEQVRAFCYNCKSQRHCTHRKHILTRCRTGGNWDGHCESRWSWITICFLPVIPLSTHKYKEVRCGRCGFTQDLSIRPDITPATRPPPGASWGPAYGHPPQQYSQPYTGPQPPPPAGQQHPTPPFGKMTHPRTRDFIIHPSPTPTAYHIFFLPGNPGLVEYYAGFLQSLHQSLNSTASSKFHVAGYSFGGNKHTIVNDGLHSITEQTDLALEKLRQYIADQGEEEAKEQSTQINERPKVILLGHSFGTFVTTEMIKRISSERFREKYEIIGNVLLFPPIPDLEKSPRGTRVASLARWKYLPNVCSFLARAVYSLPLVWANAVIKHFTAFPPDALETTRAFFGSKTGVAQALYMARLEIDEIKLSRWESAFQYTSKLTPTPRIRIFFGKNDYWVCDELRDAFVYKYCDATGPKAFGRDLDITAEIDPSDDGDEASVMIPHDFSIRHSEHVIPYVARFIEDIINHE</sequence>
<dbReference type="Pfam" id="PF10230">
    <property type="entry name" value="LIDHydrolase"/>
    <property type="match status" value="1"/>
</dbReference>
<reference evidence="6" key="1">
    <citation type="submission" date="2021-12" db="EMBL/GenBank/DDBJ databases">
        <title>Convergent genome expansion in fungi linked to evolution of root-endophyte symbiosis.</title>
        <authorList>
            <consortium name="DOE Joint Genome Institute"/>
            <person name="Ke Y.-H."/>
            <person name="Bonito G."/>
            <person name="Liao H.-L."/>
            <person name="Looney B."/>
            <person name="Rojas-Flechas A."/>
            <person name="Nash J."/>
            <person name="Hameed K."/>
            <person name="Schadt C."/>
            <person name="Martin F."/>
            <person name="Crous P.W."/>
            <person name="Miettinen O."/>
            <person name="Magnuson J.K."/>
            <person name="Labbe J."/>
            <person name="Jacobson D."/>
            <person name="Doktycz M.J."/>
            <person name="Veneault-Fourrey C."/>
            <person name="Kuo A."/>
            <person name="Mondo S."/>
            <person name="Calhoun S."/>
            <person name="Riley R."/>
            <person name="Ohm R."/>
            <person name="LaButti K."/>
            <person name="Andreopoulos B."/>
            <person name="Pangilinan J."/>
            <person name="Nolan M."/>
            <person name="Tritt A."/>
            <person name="Clum A."/>
            <person name="Lipzen A."/>
            <person name="Daum C."/>
            <person name="Barry K."/>
            <person name="Grigoriev I.V."/>
            <person name="Vilgalys R."/>
        </authorList>
    </citation>
    <scope>NUCLEOTIDE SEQUENCE</scope>
    <source>
        <strain evidence="6">PMI_201</strain>
    </source>
</reference>
<keyword evidence="4" id="KW-0378">Hydrolase</keyword>
<name>A0AAD4KTF2_9EURO</name>
<feature type="region of interest" description="Disordered" evidence="5">
    <location>
        <begin position="94"/>
        <end position="144"/>
    </location>
</feature>
<evidence type="ECO:0000256" key="1">
    <source>
        <dbReference type="ARBA" id="ARBA00004502"/>
    </source>
</evidence>
<dbReference type="PANTHER" id="PTHR13390">
    <property type="entry name" value="LIPASE"/>
    <property type="match status" value="1"/>
</dbReference>
<protein>
    <submittedName>
        <fullName evidence="6">Uncharacterized protein</fullName>
    </submittedName>
</protein>
<dbReference type="Gene3D" id="3.40.50.1820">
    <property type="entry name" value="alpha/beta hydrolase"/>
    <property type="match status" value="1"/>
</dbReference>
<dbReference type="RefSeq" id="XP_046074278.1">
    <property type="nucleotide sequence ID" value="XM_046219325.1"/>
</dbReference>
<feature type="compositionally biased region" description="Low complexity" evidence="5">
    <location>
        <begin position="116"/>
        <end position="125"/>
    </location>
</feature>
<organism evidence="6 7">
    <name type="scientific">Talaromyces proteolyticus</name>
    <dbReference type="NCBI Taxonomy" id="1131652"/>
    <lineage>
        <taxon>Eukaryota</taxon>
        <taxon>Fungi</taxon>
        <taxon>Dikarya</taxon>
        <taxon>Ascomycota</taxon>
        <taxon>Pezizomycotina</taxon>
        <taxon>Eurotiomycetes</taxon>
        <taxon>Eurotiomycetidae</taxon>
        <taxon>Eurotiales</taxon>
        <taxon>Trichocomaceae</taxon>
        <taxon>Talaromyces</taxon>
        <taxon>Talaromyces sect. Bacilispori</taxon>
    </lineage>
</organism>
<comment type="subcellular location">
    <subcellularLocation>
        <location evidence="1">Lipid droplet</location>
    </subcellularLocation>
</comment>
<dbReference type="GeneID" id="70249612"/>
<keyword evidence="3" id="KW-0551">Lipid droplet</keyword>
<evidence type="ECO:0000313" key="6">
    <source>
        <dbReference type="EMBL" id="KAH8700572.1"/>
    </source>
</evidence>
<dbReference type="SUPFAM" id="SSF53474">
    <property type="entry name" value="alpha/beta-Hydrolases"/>
    <property type="match status" value="1"/>
</dbReference>
<evidence type="ECO:0000256" key="3">
    <source>
        <dbReference type="ARBA" id="ARBA00022677"/>
    </source>
</evidence>
<evidence type="ECO:0000256" key="4">
    <source>
        <dbReference type="ARBA" id="ARBA00022801"/>
    </source>
</evidence>
<dbReference type="PANTHER" id="PTHR13390:SF0">
    <property type="entry name" value="LIPID DROPLET-ASSOCIATED HYDROLASE"/>
    <property type="match status" value="1"/>
</dbReference>
<dbReference type="InterPro" id="IPR029058">
    <property type="entry name" value="AB_hydrolase_fold"/>
</dbReference>
<dbReference type="EMBL" id="JAJTJA010000004">
    <property type="protein sequence ID" value="KAH8700572.1"/>
    <property type="molecule type" value="Genomic_DNA"/>
</dbReference>
<evidence type="ECO:0000256" key="2">
    <source>
        <dbReference type="ARBA" id="ARBA00008300"/>
    </source>
</evidence>
<evidence type="ECO:0000256" key="5">
    <source>
        <dbReference type="SAM" id="MobiDB-lite"/>
    </source>
</evidence>
<proteinExistence type="inferred from homology"/>
<dbReference type="GO" id="GO:0016298">
    <property type="term" value="F:lipase activity"/>
    <property type="evidence" value="ECO:0007669"/>
    <property type="project" value="InterPro"/>
</dbReference>
<dbReference type="InterPro" id="IPR019363">
    <property type="entry name" value="LDAH"/>
</dbReference>